<reference evidence="1" key="1">
    <citation type="submission" date="2022-11" db="EMBL/GenBank/DDBJ databases">
        <title>beta-Carotene-producing bacterium, Jeongeuplla avenae sp. nov., alleviates the salt stress of Arabidopsis seedlings.</title>
        <authorList>
            <person name="Jiang L."/>
            <person name="Lee J."/>
        </authorList>
    </citation>
    <scope>NUCLEOTIDE SEQUENCE</scope>
    <source>
        <strain evidence="1">DY_R2A_6</strain>
    </source>
</reference>
<name>A0ACD4NW77_9HYPH</name>
<dbReference type="EC" id="2.4.1.182" evidence="1"/>
<dbReference type="EMBL" id="CP113520">
    <property type="protein sequence ID" value="WAJ30882.1"/>
    <property type="molecule type" value="Genomic_DNA"/>
</dbReference>
<accession>A0ACD4NW77</accession>
<evidence type="ECO:0000313" key="2">
    <source>
        <dbReference type="Proteomes" id="UP001163223"/>
    </source>
</evidence>
<organism evidence="1 2">
    <name type="scientific">Antarcticirhabdus aurantiaca</name>
    <dbReference type="NCBI Taxonomy" id="2606717"/>
    <lineage>
        <taxon>Bacteria</taxon>
        <taxon>Pseudomonadati</taxon>
        <taxon>Pseudomonadota</taxon>
        <taxon>Alphaproteobacteria</taxon>
        <taxon>Hyphomicrobiales</taxon>
        <taxon>Aurantimonadaceae</taxon>
        <taxon>Antarcticirhabdus</taxon>
    </lineage>
</organism>
<gene>
    <name evidence="1" type="primary">lpxB</name>
    <name evidence="1" type="ORF">OXU80_12040</name>
</gene>
<protein>
    <submittedName>
        <fullName evidence="1">Lipid-A-disaccharide synthase</fullName>
        <ecNumber evidence="1">2.4.1.182</ecNumber>
    </submittedName>
</protein>
<sequence length="383" mass="41844">MKIAFVVGEPSGDRIGADLVRALRRRIGTEFRAIGLGGEEMAAEGLESLFDIEELSIVGVGAILARLPQLMGRLRETTRFVLDERPDALVIIDSPTFSHRVARRVRQADPSIPIINYVPPTVWAWREHRAAAMRAYVDHAICTLPFEPETLARLGGPPATYVGHPLMTDPGLTPLLARDLDMAPRNPAAPTLLILPGSRRGEVARLLPDFGRTLQLLAAAMPNVRALLPSVERLRPAIEAEVATWPIKPEVVSGSAAKWRAFGVADAAVAASGTVSLELALAGMPMALAYRLDPIGYRFRFLITGWTAALPNYIVGHPLIAEHFHETVRPNHLARRLERLMSATPERAAQIEGFRTIRERMAVERPPGEAAADIVLGLAERRG</sequence>
<dbReference type="Proteomes" id="UP001163223">
    <property type="component" value="Chromosome"/>
</dbReference>
<keyword evidence="1" id="KW-0808">Transferase</keyword>
<keyword evidence="2" id="KW-1185">Reference proteome</keyword>
<proteinExistence type="predicted"/>
<evidence type="ECO:0000313" key="1">
    <source>
        <dbReference type="EMBL" id="WAJ30882.1"/>
    </source>
</evidence>
<keyword evidence="1" id="KW-0328">Glycosyltransferase</keyword>